<proteinExistence type="predicted"/>
<evidence type="ECO:0000256" key="5">
    <source>
        <dbReference type="SAM" id="Phobius"/>
    </source>
</evidence>
<keyword evidence="8" id="KW-1185">Reference proteome</keyword>
<keyword evidence="3 5" id="KW-1133">Transmembrane helix</keyword>
<feature type="transmembrane region" description="Helical" evidence="5">
    <location>
        <begin position="103"/>
        <end position="124"/>
    </location>
</feature>
<comment type="subcellular location">
    <subcellularLocation>
        <location evidence="1">Membrane</location>
        <topology evidence="1">Multi-pass membrane protein</topology>
    </subcellularLocation>
</comment>
<protein>
    <recommendedName>
        <fullName evidence="6">RDD domain-containing protein</fullName>
    </recommendedName>
</protein>
<dbReference type="PANTHER" id="PTHR13659">
    <property type="entry name" value="AUTOSOMAL HIGHLY CONSERVED PROTEIN"/>
    <property type="match status" value="1"/>
</dbReference>
<evidence type="ECO:0000256" key="3">
    <source>
        <dbReference type="ARBA" id="ARBA00022989"/>
    </source>
</evidence>
<feature type="domain" description="RDD" evidence="6">
    <location>
        <begin position="90"/>
        <end position="191"/>
    </location>
</feature>
<sequence>MTSNPGNVNSRNSHLYQSREEYLEKLKQWLDEARLWHGFCAGFPYYVNLQSQTENNTWSPLYPGRLFVNNNLRNQNNVPVFQGTYEFVIPPLWKRIVAEFLDFLILLLIKMVVTFIIIETFYVVSIENYRFESFKKNLQDPKIAMQMSVEILTLELLHRFIVCCYEVYWLKGGPCATPGKKYMGLMVIQVENVVPVPGRSDDVVRVSPCSPLGLQKAIVRAVLKNVFLGVMLPVCFTLFVFRFNRTGYDAMSSSLVVEYNPQIQFQPVQ</sequence>
<evidence type="ECO:0000256" key="2">
    <source>
        <dbReference type="ARBA" id="ARBA00022692"/>
    </source>
</evidence>
<dbReference type="AlphaFoldDB" id="A0AA38HLT7"/>
<dbReference type="GO" id="GO:0016020">
    <property type="term" value="C:membrane"/>
    <property type="evidence" value="ECO:0007669"/>
    <property type="project" value="UniProtKB-SubCell"/>
</dbReference>
<evidence type="ECO:0000256" key="1">
    <source>
        <dbReference type="ARBA" id="ARBA00004141"/>
    </source>
</evidence>
<comment type="caution">
    <text evidence="7">The sequence shown here is derived from an EMBL/GenBank/DDBJ whole genome shotgun (WGS) entry which is preliminary data.</text>
</comment>
<accession>A0AA38HLT7</accession>
<feature type="transmembrane region" description="Helical" evidence="5">
    <location>
        <begin position="221"/>
        <end position="241"/>
    </location>
</feature>
<organism evidence="7 8">
    <name type="scientific">Zophobas morio</name>
    <dbReference type="NCBI Taxonomy" id="2755281"/>
    <lineage>
        <taxon>Eukaryota</taxon>
        <taxon>Metazoa</taxon>
        <taxon>Ecdysozoa</taxon>
        <taxon>Arthropoda</taxon>
        <taxon>Hexapoda</taxon>
        <taxon>Insecta</taxon>
        <taxon>Pterygota</taxon>
        <taxon>Neoptera</taxon>
        <taxon>Endopterygota</taxon>
        <taxon>Coleoptera</taxon>
        <taxon>Polyphaga</taxon>
        <taxon>Cucujiformia</taxon>
        <taxon>Tenebrionidae</taxon>
        <taxon>Zophobas</taxon>
    </lineage>
</organism>
<evidence type="ECO:0000256" key="4">
    <source>
        <dbReference type="ARBA" id="ARBA00023136"/>
    </source>
</evidence>
<dbReference type="Pfam" id="PF06271">
    <property type="entry name" value="RDD"/>
    <property type="match status" value="1"/>
</dbReference>
<evidence type="ECO:0000313" key="7">
    <source>
        <dbReference type="EMBL" id="KAJ3639478.1"/>
    </source>
</evidence>
<gene>
    <name evidence="7" type="ORF">Zmor_002837</name>
</gene>
<dbReference type="EMBL" id="JALNTZ010000010">
    <property type="protein sequence ID" value="KAJ3639478.1"/>
    <property type="molecule type" value="Genomic_DNA"/>
</dbReference>
<keyword evidence="4 5" id="KW-0472">Membrane</keyword>
<name>A0AA38HLT7_9CUCU</name>
<dbReference type="InterPro" id="IPR039871">
    <property type="entry name" value="FAM8A1"/>
</dbReference>
<dbReference type="InterPro" id="IPR010432">
    <property type="entry name" value="RDD"/>
</dbReference>
<reference evidence="7" key="1">
    <citation type="journal article" date="2023" name="G3 (Bethesda)">
        <title>Whole genome assemblies of Zophobas morio and Tenebrio molitor.</title>
        <authorList>
            <person name="Kaur S."/>
            <person name="Stinson S.A."/>
            <person name="diCenzo G.C."/>
        </authorList>
    </citation>
    <scope>NUCLEOTIDE SEQUENCE</scope>
    <source>
        <strain evidence="7">QUZm001</strain>
    </source>
</reference>
<evidence type="ECO:0000313" key="8">
    <source>
        <dbReference type="Proteomes" id="UP001168821"/>
    </source>
</evidence>
<keyword evidence="2 5" id="KW-0812">Transmembrane</keyword>
<dbReference type="PANTHER" id="PTHR13659:SF5">
    <property type="entry name" value="PROTEIN FAM8A1"/>
    <property type="match status" value="1"/>
</dbReference>
<evidence type="ECO:0000259" key="6">
    <source>
        <dbReference type="Pfam" id="PF06271"/>
    </source>
</evidence>
<dbReference type="Proteomes" id="UP001168821">
    <property type="component" value="Unassembled WGS sequence"/>
</dbReference>